<evidence type="ECO:0000313" key="3">
    <source>
        <dbReference type="Proteomes" id="UP000254597"/>
    </source>
</evidence>
<dbReference type="EMBL" id="UGWP01000002">
    <property type="protein sequence ID" value="SUF54938.1"/>
    <property type="molecule type" value="Genomic_DNA"/>
</dbReference>
<dbReference type="AlphaFoldDB" id="A0A379QI11"/>
<accession>A0A379QI11</accession>
<dbReference type="Proteomes" id="UP000254597">
    <property type="component" value="Unassembled WGS sequence"/>
</dbReference>
<keyword evidence="1" id="KW-0472">Membrane</keyword>
<sequence>MSALFENYDDFCEEVYRLFKYDLRGGENEYRVIGYMIFVAVSKAYEEQVDKLSHITDSLEKTIVQHEEISSGTRKGLMSSVKLLSEILDKKYKEINDLRTEVHEDLTKKIEEEMYAMAARALKNAISKNGLTLNQQLSATIQELNSASVDVISSTDRMTKSIKKSLSASTLRLFCLPLLGTIVGVVLVLILQSVGAISLPVQVNLDTDAFIQQIFSHSR</sequence>
<evidence type="ECO:0000313" key="2">
    <source>
        <dbReference type="EMBL" id="SUF54938.1"/>
    </source>
</evidence>
<evidence type="ECO:0000256" key="1">
    <source>
        <dbReference type="SAM" id="Phobius"/>
    </source>
</evidence>
<name>A0A379QI11_SALER</name>
<keyword evidence="1" id="KW-0812">Transmembrane</keyword>
<feature type="transmembrane region" description="Helical" evidence="1">
    <location>
        <begin position="170"/>
        <end position="191"/>
    </location>
</feature>
<protein>
    <submittedName>
        <fullName evidence="2">Uncharacterized protein</fullName>
    </submittedName>
</protein>
<reference evidence="2 3" key="1">
    <citation type="submission" date="2018-06" db="EMBL/GenBank/DDBJ databases">
        <authorList>
            <consortium name="Pathogen Informatics"/>
            <person name="Doyle S."/>
        </authorList>
    </citation>
    <scope>NUCLEOTIDE SEQUENCE [LARGE SCALE GENOMIC DNA]</scope>
    <source>
        <strain evidence="2 3">NCTC10252</strain>
    </source>
</reference>
<proteinExistence type="predicted"/>
<keyword evidence="1" id="KW-1133">Transmembrane helix</keyword>
<gene>
    <name evidence="2" type="ORF">NCTC10252_00105</name>
</gene>
<organism evidence="2 3">
    <name type="scientific">Salmonella enterica</name>
    <name type="common">Salmonella choleraesuis</name>
    <dbReference type="NCBI Taxonomy" id="28901"/>
    <lineage>
        <taxon>Bacteria</taxon>
        <taxon>Pseudomonadati</taxon>
        <taxon>Pseudomonadota</taxon>
        <taxon>Gammaproteobacteria</taxon>
        <taxon>Enterobacterales</taxon>
        <taxon>Enterobacteriaceae</taxon>
        <taxon>Salmonella</taxon>
    </lineage>
</organism>